<accession>A0A3M6TWB9</accession>
<gene>
    <name evidence="3" type="ORF">pdam_00020730</name>
</gene>
<reference evidence="3 4" key="1">
    <citation type="journal article" date="2018" name="Sci. Rep.">
        <title>Comparative analysis of the Pocillopora damicornis genome highlights role of immune system in coral evolution.</title>
        <authorList>
            <person name="Cunning R."/>
            <person name="Bay R.A."/>
            <person name="Gillette P."/>
            <person name="Baker A.C."/>
            <person name="Traylor-Knowles N."/>
        </authorList>
    </citation>
    <scope>NUCLEOTIDE SEQUENCE [LARGE SCALE GENOMIC DNA]</scope>
    <source>
        <strain evidence="3">RSMAS</strain>
        <tissue evidence="3">Whole animal</tissue>
    </source>
</reference>
<dbReference type="EMBL" id="RCHS01002806">
    <property type="protein sequence ID" value="RMX45651.1"/>
    <property type="molecule type" value="Genomic_DNA"/>
</dbReference>
<evidence type="ECO:0000256" key="1">
    <source>
        <dbReference type="SAM" id="MobiDB-lite"/>
    </source>
</evidence>
<evidence type="ECO:0000256" key="2">
    <source>
        <dbReference type="SAM" id="SignalP"/>
    </source>
</evidence>
<keyword evidence="2" id="KW-0732">Signal</keyword>
<dbReference type="OrthoDB" id="5989818at2759"/>
<dbReference type="AlphaFoldDB" id="A0A3M6TWB9"/>
<dbReference type="Proteomes" id="UP000275408">
    <property type="component" value="Unassembled WGS sequence"/>
</dbReference>
<evidence type="ECO:0000313" key="3">
    <source>
        <dbReference type="EMBL" id="RMX45651.1"/>
    </source>
</evidence>
<proteinExistence type="predicted"/>
<sequence>MLLSHEQFLGLFMSFLLTDGAWATATGIKYFLATCPGQNCDSVCATFGFQCAKTGQSFPGSSALSIFESLGISCKTINGSEQYESEEHPCYFAESHVTKWVGVCVGFKGIPGTIDCHTANNTYIRRLCPCFDPTEISKASYVWTVQYSKSKLLNNEAVDLVSFPKATLSPNISSKPPSKIKRSTKKFYITGGRFSTKAPPTATEPSSARRAPTTT</sequence>
<comment type="caution">
    <text evidence="3">The sequence shown here is derived from an EMBL/GenBank/DDBJ whole genome shotgun (WGS) entry which is preliminary data.</text>
</comment>
<evidence type="ECO:0000313" key="4">
    <source>
        <dbReference type="Proteomes" id="UP000275408"/>
    </source>
</evidence>
<keyword evidence="4" id="KW-1185">Reference proteome</keyword>
<feature type="signal peptide" evidence="2">
    <location>
        <begin position="1"/>
        <end position="23"/>
    </location>
</feature>
<feature type="chain" id="PRO_5017944691" evidence="2">
    <location>
        <begin position="24"/>
        <end position="215"/>
    </location>
</feature>
<organism evidence="3 4">
    <name type="scientific">Pocillopora damicornis</name>
    <name type="common">Cauliflower coral</name>
    <name type="synonym">Millepora damicornis</name>
    <dbReference type="NCBI Taxonomy" id="46731"/>
    <lineage>
        <taxon>Eukaryota</taxon>
        <taxon>Metazoa</taxon>
        <taxon>Cnidaria</taxon>
        <taxon>Anthozoa</taxon>
        <taxon>Hexacorallia</taxon>
        <taxon>Scleractinia</taxon>
        <taxon>Astrocoeniina</taxon>
        <taxon>Pocilloporidae</taxon>
        <taxon>Pocillopora</taxon>
    </lineage>
</organism>
<feature type="region of interest" description="Disordered" evidence="1">
    <location>
        <begin position="192"/>
        <end position="215"/>
    </location>
</feature>
<protein>
    <submittedName>
        <fullName evidence="3">Uncharacterized protein</fullName>
    </submittedName>
</protein>
<name>A0A3M6TWB9_POCDA</name>